<accession>A0A316UQA2</accession>
<dbReference type="GeneID" id="37028743"/>
<feature type="region of interest" description="Disordered" evidence="1">
    <location>
        <begin position="653"/>
        <end position="695"/>
    </location>
</feature>
<sequence>MDYLRSAASAVLAKSTSPLQHYIIGPPVQAPSSSSRTIWQLHTGTKKDDGSPCSVFVFDVNSDHNSGRSKLTLARNALKKLRTLRHPDVLKLLDSAETPTAVYIAVEPIRHLQPVLDDWIRNGGTDEGKQEWISWGLSRVANALKFINADAGSVHGNVRPETVFLSQAGEWRLGGFELLTAKADVEGVIWSMGGLVPDGSAFVSPEVRQGGWTVLRDQEPSALDSYSFSLLAFAAFNGLVPGAGTSMPPQGSVPPPLFAALRRMMAPNPKSRMPIAALVESASAQGGFWKENRLTRLSESFENFMLATERERSEAIRSLQSSSSSLPVDFLSHRILPSLVHALNLSSQPSTNPNGSTLSNSVHPASILPLVLQLGASLPASEWTISVLPPILNAYKSPDRSVRILLLDSLTTYIDRIDAKKVSDAIWPNVITGFADSSAAIREGTLKAILPLAPKLTDRIRNNDLLRQLAKTQVDVEAPIRTNTTILLGRLAPSLNITTRKSVLIPAFSRSLKDPFVHARVAGLMALMATSESYDKDDLARGVLPAVCPALVDKEKLVRDQAERAMEMFWERIREEVKAMPESVLPPPTAEADGGFASNVNGATSFEGGAPKGSGPRGLASTAGGAASTLAGWAMSGAMNYFGDAPVGAVGGGGTLDSKRPTLLTGQSTSSGASTPMRETPSRSQSASPANTAAAAAALPSSFNLIDMDDDADDWTSFASGPSGSSSAKKAPPPVVRKGMPGRKTSALGASSTPREMSSTGAERLKMAQPVAAGDDAAWGDDSWSTAPPTTSKAAVAAFATPVPSWDPPRPEVTSAMKQVPAAAPSWSNDFPDYDDDAATKVAMPAASTDSGVPLSKEEKRAQMEKQREERRERMRKLKASKGQKLGDSLA</sequence>
<gene>
    <name evidence="3" type="ORF">BDZ90DRAFT_234161</name>
</gene>
<dbReference type="PROSITE" id="PS50011">
    <property type="entry name" value="PROTEIN_KINASE_DOM"/>
    <property type="match status" value="1"/>
</dbReference>
<dbReference type="GO" id="GO:0005524">
    <property type="term" value="F:ATP binding"/>
    <property type="evidence" value="ECO:0007669"/>
    <property type="project" value="InterPro"/>
</dbReference>
<dbReference type="SUPFAM" id="SSF56112">
    <property type="entry name" value="Protein kinase-like (PK-like)"/>
    <property type="match status" value="1"/>
</dbReference>
<feature type="compositionally biased region" description="Low complexity" evidence="1">
    <location>
        <begin position="684"/>
        <end position="695"/>
    </location>
</feature>
<proteinExistence type="predicted"/>
<dbReference type="EMBL" id="KZ819676">
    <property type="protein sequence ID" value="PWN25315.1"/>
    <property type="molecule type" value="Genomic_DNA"/>
</dbReference>
<organism evidence="3 4">
    <name type="scientific">Jaminaea rosea</name>
    <dbReference type="NCBI Taxonomy" id="1569628"/>
    <lineage>
        <taxon>Eukaryota</taxon>
        <taxon>Fungi</taxon>
        <taxon>Dikarya</taxon>
        <taxon>Basidiomycota</taxon>
        <taxon>Ustilaginomycotina</taxon>
        <taxon>Exobasidiomycetes</taxon>
        <taxon>Microstromatales</taxon>
        <taxon>Microstromatales incertae sedis</taxon>
        <taxon>Jaminaea</taxon>
    </lineage>
</organism>
<dbReference type="GO" id="GO:0004672">
    <property type="term" value="F:protein kinase activity"/>
    <property type="evidence" value="ECO:0007669"/>
    <property type="project" value="InterPro"/>
</dbReference>
<dbReference type="OrthoDB" id="447103at2759"/>
<feature type="compositionally biased region" description="Low complexity" evidence="1">
    <location>
        <begin position="719"/>
        <end position="730"/>
    </location>
</feature>
<dbReference type="Gene3D" id="1.25.10.10">
    <property type="entry name" value="Leucine-rich Repeat Variant"/>
    <property type="match status" value="1"/>
</dbReference>
<name>A0A316UQA2_9BASI</name>
<evidence type="ECO:0000256" key="1">
    <source>
        <dbReference type="SAM" id="MobiDB-lite"/>
    </source>
</evidence>
<dbReference type="PANTHER" id="PTHR12984:SF3">
    <property type="entry name" value="N-TERMINAL KINASE-LIKE PROTEIN"/>
    <property type="match status" value="1"/>
</dbReference>
<dbReference type="InterPro" id="IPR000719">
    <property type="entry name" value="Prot_kinase_dom"/>
</dbReference>
<dbReference type="STRING" id="1569628.A0A316UQA2"/>
<feature type="region of interest" description="Disordered" evidence="1">
    <location>
        <begin position="820"/>
        <end position="891"/>
    </location>
</feature>
<dbReference type="GO" id="GO:0006409">
    <property type="term" value="P:tRNA export from nucleus"/>
    <property type="evidence" value="ECO:0007669"/>
    <property type="project" value="TreeGrafter"/>
</dbReference>
<reference evidence="3 4" key="1">
    <citation type="journal article" date="2018" name="Mol. Biol. Evol.">
        <title>Broad Genomic Sampling Reveals a Smut Pathogenic Ancestry of the Fungal Clade Ustilaginomycotina.</title>
        <authorList>
            <person name="Kijpornyongpan T."/>
            <person name="Mondo S.J."/>
            <person name="Barry K."/>
            <person name="Sandor L."/>
            <person name="Lee J."/>
            <person name="Lipzen A."/>
            <person name="Pangilinan J."/>
            <person name="LaButti K."/>
            <person name="Hainaut M."/>
            <person name="Henrissat B."/>
            <person name="Grigoriev I.V."/>
            <person name="Spatafora J.W."/>
            <person name="Aime M.C."/>
        </authorList>
    </citation>
    <scope>NUCLEOTIDE SEQUENCE [LARGE SCALE GENOMIC DNA]</scope>
    <source>
        <strain evidence="3 4">MCA 5214</strain>
    </source>
</reference>
<dbReference type="GO" id="GO:0005737">
    <property type="term" value="C:cytoplasm"/>
    <property type="evidence" value="ECO:0007669"/>
    <property type="project" value="TreeGrafter"/>
</dbReference>
<dbReference type="InterPro" id="IPR016024">
    <property type="entry name" value="ARM-type_fold"/>
</dbReference>
<dbReference type="Gene3D" id="1.10.510.10">
    <property type="entry name" value="Transferase(Phosphotransferase) domain 1"/>
    <property type="match status" value="1"/>
</dbReference>
<keyword evidence="4" id="KW-1185">Reference proteome</keyword>
<dbReference type="InterPro" id="IPR051177">
    <property type="entry name" value="CIK-Related_Protein"/>
</dbReference>
<evidence type="ECO:0000313" key="4">
    <source>
        <dbReference type="Proteomes" id="UP000245884"/>
    </source>
</evidence>
<dbReference type="AlphaFoldDB" id="A0A316UQA2"/>
<dbReference type="InterPro" id="IPR011009">
    <property type="entry name" value="Kinase-like_dom_sf"/>
</dbReference>
<dbReference type="InterPro" id="IPR011989">
    <property type="entry name" value="ARM-like"/>
</dbReference>
<feature type="compositionally biased region" description="Polar residues" evidence="1">
    <location>
        <begin position="748"/>
        <end position="761"/>
    </location>
</feature>
<dbReference type="RefSeq" id="XP_025359927.1">
    <property type="nucleotide sequence ID" value="XM_025506920.1"/>
</dbReference>
<protein>
    <submittedName>
        <fullName evidence="3">ARM repeat-containing protein</fullName>
    </submittedName>
</protein>
<feature type="domain" description="Protein kinase" evidence="2">
    <location>
        <begin position="1"/>
        <end position="336"/>
    </location>
</feature>
<dbReference type="Proteomes" id="UP000245884">
    <property type="component" value="Unassembled WGS sequence"/>
</dbReference>
<dbReference type="Gene3D" id="3.30.200.20">
    <property type="entry name" value="Phosphorylase Kinase, domain 1"/>
    <property type="match status" value="1"/>
</dbReference>
<feature type="compositionally biased region" description="Polar residues" evidence="1">
    <location>
        <begin position="664"/>
        <end position="674"/>
    </location>
</feature>
<feature type="compositionally biased region" description="Basic and acidic residues" evidence="1">
    <location>
        <begin position="856"/>
        <end position="873"/>
    </location>
</feature>
<evidence type="ECO:0000313" key="3">
    <source>
        <dbReference type="EMBL" id="PWN25315.1"/>
    </source>
</evidence>
<dbReference type="PANTHER" id="PTHR12984">
    <property type="entry name" value="SCY1-RELATED S/T PROTEIN KINASE-LIKE"/>
    <property type="match status" value="1"/>
</dbReference>
<feature type="region of interest" description="Disordered" evidence="1">
    <location>
        <begin position="581"/>
        <end position="618"/>
    </location>
</feature>
<feature type="region of interest" description="Disordered" evidence="1">
    <location>
        <begin position="714"/>
        <end position="790"/>
    </location>
</feature>
<evidence type="ECO:0000259" key="2">
    <source>
        <dbReference type="PROSITE" id="PS50011"/>
    </source>
</evidence>
<feature type="compositionally biased region" description="Low complexity" evidence="1">
    <location>
        <begin position="772"/>
        <end position="785"/>
    </location>
</feature>
<dbReference type="SUPFAM" id="SSF48371">
    <property type="entry name" value="ARM repeat"/>
    <property type="match status" value="1"/>
</dbReference>